<protein>
    <submittedName>
        <fullName evidence="2">Uncharacterized protein</fullName>
    </submittedName>
</protein>
<evidence type="ECO:0000313" key="3">
    <source>
        <dbReference type="EMBL" id="OJT08962.1"/>
    </source>
</evidence>
<feature type="compositionally biased region" description="Basic and acidic residues" evidence="1">
    <location>
        <begin position="285"/>
        <end position="294"/>
    </location>
</feature>
<name>A0A1M2VCM2_TRAPU</name>
<gene>
    <name evidence="2" type="ORF">TRAPUB_3877</name>
    <name evidence="4" type="ORF">TRAPUB_93</name>
    <name evidence="3" type="ORF">TRAPUB_96</name>
</gene>
<evidence type="ECO:0000313" key="4">
    <source>
        <dbReference type="EMBL" id="OJT09007.1"/>
    </source>
</evidence>
<dbReference type="AlphaFoldDB" id="A0A1M2VCM2"/>
<reference evidence="2 5" key="1">
    <citation type="submission" date="2016-10" db="EMBL/GenBank/DDBJ databases">
        <title>Genome sequence of the basidiomycete white-rot fungus Trametes pubescens.</title>
        <authorList>
            <person name="Makela M.R."/>
            <person name="Granchi Z."/>
            <person name="Peng M."/>
            <person name="De Vries R.P."/>
            <person name="Grigoriev I."/>
            <person name="Riley R."/>
            <person name="Hilden K."/>
        </authorList>
    </citation>
    <scope>NUCLEOTIDE SEQUENCE [LARGE SCALE GENOMIC DNA]</scope>
    <source>
        <strain evidence="2 5">FBCC735</strain>
    </source>
</reference>
<dbReference type="OrthoDB" id="2758659at2759"/>
<feature type="region of interest" description="Disordered" evidence="1">
    <location>
        <begin position="1"/>
        <end position="74"/>
    </location>
</feature>
<dbReference type="Proteomes" id="UP000184267">
    <property type="component" value="Unassembled WGS sequence"/>
</dbReference>
<feature type="region of interest" description="Disordered" evidence="1">
    <location>
        <begin position="86"/>
        <end position="124"/>
    </location>
</feature>
<feature type="compositionally biased region" description="Low complexity" evidence="1">
    <location>
        <begin position="348"/>
        <end position="357"/>
    </location>
</feature>
<keyword evidence="5" id="KW-1185">Reference proteome</keyword>
<feature type="compositionally biased region" description="Polar residues" evidence="1">
    <location>
        <begin position="24"/>
        <end position="56"/>
    </location>
</feature>
<feature type="region of interest" description="Disordered" evidence="1">
    <location>
        <begin position="535"/>
        <end position="557"/>
    </location>
</feature>
<feature type="compositionally biased region" description="Basic and acidic residues" evidence="1">
    <location>
        <begin position="358"/>
        <end position="367"/>
    </location>
</feature>
<organism evidence="2 5">
    <name type="scientific">Trametes pubescens</name>
    <name type="common">White-rot fungus</name>
    <dbReference type="NCBI Taxonomy" id="154538"/>
    <lineage>
        <taxon>Eukaryota</taxon>
        <taxon>Fungi</taxon>
        <taxon>Dikarya</taxon>
        <taxon>Basidiomycota</taxon>
        <taxon>Agaricomycotina</taxon>
        <taxon>Agaricomycetes</taxon>
        <taxon>Polyporales</taxon>
        <taxon>Polyporaceae</taxon>
        <taxon>Trametes</taxon>
    </lineage>
</organism>
<accession>A0A1M2VCM2</accession>
<feature type="region of interest" description="Disordered" evidence="1">
    <location>
        <begin position="388"/>
        <end position="417"/>
    </location>
</feature>
<evidence type="ECO:0000313" key="2">
    <source>
        <dbReference type="EMBL" id="OJT05305.1"/>
    </source>
</evidence>
<feature type="region of interest" description="Disordered" evidence="1">
    <location>
        <begin position="744"/>
        <end position="798"/>
    </location>
</feature>
<comment type="caution">
    <text evidence="2">The sequence shown here is derived from an EMBL/GenBank/DDBJ whole genome shotgun (WGS) entry which is preliminary data.</text>
</comment>
<feature type="compositionally biased region" description="Low complexity" evidence="1">
    <location>
        <begin position="779"/>
        <end position="794"/>
    </location>
</feature>
<evidence type="ECO:0000256" key="1">
    <source>
        <dbReference type="SAM" id="MobiDB-lite"/>
    </source>
</evidence>
<proteinExistence type="predicted"/>
<feature type="compositionally biased region" description="Low complexity" evidence="1">
    <location>
        <begin position="538"/>
        <end position="549"/>
    </location>
</feature>
<feature type="compositionally biased region" description="Basic and acidic residues" evidence="1">
    <location>
        <begin position="232"/>
        <end position="276"/>
    </location>
</feature>
<evidence type="ECO:0000313" key="5">
    <source>
        <dbReference type="Proteomes" id="UP000184267"/>
    </source>
</evidence>
<feature type="compositionally biased region" description="Polar residues" evidence="1">
    <location>
        <begin position="295"/>
        <end position="306"/>
    </location>
</feature>
<dbReference type="EMBL" id="MNAD01000991">
    <property type="protein sequence ID" value="OJT08962.1"/>
    <property type="molecule type" value="Genomic_DNA"/>
</dbReference>
<dbReference type="EMBL" id="MNAD01000990">
    <property type="protein sequence ID" value="OJT09007.1"/>
    <property type="molecule type" value="Genomic_DNA"/>
</dbReference>
<dbReference type="EMBL" id="MNAD01001470">
    <property type="protein sequence ID" value="OJT05305.1"/>
    <property type="molecule type" value="Genomic_DNA"/>
</dbReference>
<sequence length="851" mass="93508">MSEQQQPSQPPANAPPAAMAVDPSQGTTDNPAAGSGTNPGQVPSAASFQPPAQSFPQGPYMAPQPYFNPASHTGYPPSNAGSFGYPFATPFGAHPPQPQSQPSAPHPAYGSQFSPATAPTPSMPPGMPPLMPLNHMSWGPVPDQALLVAHTGQCPLCAEFLRHYAAGQPEPSFREAQTSVQAQLQARFWQYFQEHHRSEGGGAALERITAERAIEREENTRRVQELSTQLTEARRESENRQQRLERYRREREAVRQQLEETRAERDRLANRLDDARAQMPPSRYRGRDARERSPQRSGYRTYQSQPVAGPSIRRSRSRRAASPPLNYDSPPHESSARHQTTANAPVAGPSSSPGTSRGRTEREHPMVDFEASSVDDDYVDEKRIKKLSERQRRRRIQRGQDPPPAPGQGPAFGSTAVGWTRPRIEGWPYDLVVPPEDSDPRLANHWYNFVPVTSDDAQTLIEAARHDMGEARARIQHLLTQVNRNSALTGVRGIRALADGWRRGDLSTIGHPAAYTPPSIEHMHTGNLPIPVGRQPRHAPAAARPQRTPGLNQPRRDAPATELQGWFKMYPKSTPSWMAVDQDGLPFLDHVEYHQMARRPIGQGVSIEDRGRWLALTNALFSVPGLYRHILTLGQYPVGASLIREFFPGDYAEGNLTIFHVARWYAHLGVSADWGDVHQEAAYRSRANQQGLIVDSNNHHFVGVRSISDVPHVPSVLQLGVLSGPPYLPNAALPAQPVPVGPTAALPAAPANSGAMDVEPNDDDIRSTPPMSQAVSREATAPPSAPNSGSPAAPGDETMETLNTTLVENFDGLVEPLRPVYYGISKWRERRASPLIYSAPREYAGTISIHD</sequence>
<feature type="region of interest" description="Disordered" evidence="1">
    <location>
        <begin position="219"/>
        <end position="374"/>
    </location>
</feature>
<feature type="compositionally biased region" description="Low complexity" evidence="1">
    <location>
        <begin position="100"/>
        <end position="120"/>
    </location>
</feature>